<feature type="non-terminal residue" evidence="1">
    <location>
        <position position="228"/>
    </location>
</feature>
<sequence length="228" mass="26530">MEARFARYDEVCIEKLRVIHVDKDKIVGVLYSGAELKELRDHLYQLNFWFSTRNVEKYSETKDSIHWVLPKLQGAPPQGVSLDDHAPFIINRVVNKDCRRGRAYWKRKNSVPVKEEVIIEVDEPPKKKRKEYGTIKNDCPARMSIRTIKAFPDFAVRPESSKKIKSKFAKLLKQAIKRGDVKGEERFVVAISRGGHHQNHLNEVDEERSLPVHPEIVEYITKLVTEEN</sequence>
<dbReference type="InterPro" id="IPR029309">
    <property type="entry name" value="CaRF"/>
</dbReference>
<evidence type="ECO:0000313" key="1">
    <source>
        <dbReference type="EMBL" id="ROT77835.1"/>
    </source>
</evidence>
<evidence type="ECO:0000313" key="2">
    <source>
        <dbReference type="Proteomes" id="UP000283509"/>
    </source>
</evidence>
<organism evidence="1 2">
    <name type="scientific">Penaeus vannamei</name>
    <name type="common">Whiteleg shrimp</name>
    <name type="synonym">Litopenaeus vannamei</name>
    <dbReference type="NCBI Taxonomy" id="6689"/>
    <lineage>
        <taxon>Eukaryota</taxon>
        <taxon>Metazoa</taxon>
        <taxon>Ecdysozoa</taxon>
        <taxon>Arthropoda</taxon>
        <taxon>Crustacea</taxon>
        <taxon>Multicrustacea</taxon>
        <taxon>Malacostraca</taxon>
        <taxon>Eumalacostraca</taxon>
        <taxon>Eucarida</taxon>
        <taxon>Decapoda</taxon>
        <taxon>Dendrobranchiata</taxon>
        <taxon>Penaeoidea</taxon>
        <taxon>Penaeidae</taxon>
        <taxon>Penaeus</taxon>
    </lineage>
</organism>
<dbReference type="OrthoDB" id="2668416at2759"/>
<dbReference type="PANTHER" id="PTHR47456">
    <property type="entry name" value="PHD-TYPE DOMAIN-CONTAINING PROTEIN"/>
    <property type="match status" value="1"/>
</dbReference>
<reference evidence="1 2" key="1">
    <citation type="submission" date="2018-04" db="EMBL/GenBank/DDBJ databases">
        <authorList>
            <person name="Zhang X."/>
            <person name="Yuan J."/>
            <person name="Li F."/>
            <person name="Xiang J."/>
        </authorList>
    </citation>
    <scope>NUCLEOTIDE SEQUENCE [LARGE SCALE GENOMIC DNA]</scope>
    <source>
        <tissue evidence="1">Muscle</tissue>
    </source>
</reference>
<dbReference type="Pfam" id="PF15299">
    <property type="entry name" value="ALS2CR8"/>
    <property type="match status" value="1"/>
</dbReference>
<protein>
    <submittedName>
        <fullName evidence="1">Uncharacterized protein</fullName>
    </submittedName>
</protein>
<name>A0A423TN24_PENVA</name>
<dbReference type="PANTHER" id="PTHR47456:SF1">
    <property type="entry name" value="PHD-TYPE DOMAIN-CONTAINING PROTEIN"/>
    <property type="match status" value="1"/>
</dbReference>
<dbReference type="GO" id="GO:0003700">
    <property type="term" value="F:DNA-binding transcription factor activity"/>
    <property type="evidence" value="ECO:0007669"/>
    <property type="project" value="InterPro"/>
</dbReference>
<dbReference type="EMBL" id="QCYY01001465">
    <property type="protein sequence ID" value="ROT77835.1"/>
    <property type="molecule type" value="Genomic_DNA"/>
</dbReference>
<dbReference type="Proteomes" id="UP000283509">
    <property type="component" value="Unassembled WGS sequence"/>
</dbReference>
<dbReference type="AlphaFoldDB" id="A0A423TN24"/>
<reference evidence="1 2" key="2">
    <citation type="submission" date="2019-01" db="EMBL/GenBank/DDBJ databases">
        <title>The decoding of complex shrimp genome reveals the adaptation for benthos swimmer, frequently molting mechanism and breeding impact on genome.</title>
        <authorList>
            <person name="Sun Y."/>
            <person name="Gao Y."/>
            <person name="Yu Y."/>
        </authorList>
    </citation>
    <scope>NUCLEOTIDE SEQUENCE [LARGE SCALE GENOMIC DNA]</scope>
    <source>
        <tissue evidence="1">Muscle</tissue>
    </source>
</reference>
<comment type="caution">
    <text evidence="1">The sequence shown here is derived from an EMBL/GenBank/DDBJ whole genome shotgun (WGS) entry which is preliminary data.</text>
</comment>
<proteinExistence type="predicted"/>
<keyword evidence="2" id="KW-1185">Reference proteome</keyword>
<accession>A0A423TN24</accession>
<gene>
    <name evidence="1" type="ORF">C7M84_003463</name>
</gene>